<name>A0ABU6Y2S2_9FABA</name>
<evidence type="ECO:0000313" key="1">
    <source>
        <dbReference type="EMBL" id="MED6204196.1"/>
    </source>
</evidence>
<accession>A0ABU6Y2S2</accession>
<protein>
    <submittedName>
        <fullName evidence="1">Uncharacterized protein</fullName>
    </submittedName>
</protein>
<evidence type="ECO:0000313" key="2">
    <source>
        <dbReference type="Proteomes" id="UP001341840"/>
    </source>
</evidence>
<proteinExistence type="predicted"/>
<keyword evidence="2" id="KW-1185">Reference proteome</keyword>
<comment type="caution">
    <text evidence="1">The sequence shown here is derived from an EMBL/GenBank/DDBJ whole genome shotgun (WGS) entry which is preliminary data.</text>
</comment>
<reference evidence="1 2" key="1">
    <citation type="journal article" date="2023" name="Plants (Basel)">
        <title>Bridging the Gap: Combining Genomics and Transcriptomics Approaches to Understand Stylosanthes scabra, an Orphan Legume from the Brazilian Caatinga.</title>
        <authorList>
            <person name="Ferreira-Neto J.R.C."/>
            <person name="da Silva M.D."/>
            <person name="Binneck E."/>
            <person name="de Melo N.F."/>
            <person name="da Silva R.H."/>
            <person name="de Melo A.L.T.M."/>
            <person name="Pandolfi V."/>
            <person name="Bustamante F.O."/>
            <person name="Brasileiro-Vidal A.C."/>
            <person name="Benko-Iseppon A.M."/>
        </authorList>
    </citation>
    <scope>NUCLEOTIDE SEQUENCE [LARGE SCALE GENOMIC DNA]</scope>
    <source>
        <tissue evidence="1">Leaves</tissue>
    </source>
</reference>
<dbReference type="EMBL" id="JASCZI010241670">
    <property type="protein sequence ID" value="MED6204196.1"/>
    <property type="molecule type" value="Genomic_DNA"/>
</dbReference>
<organism evidence="1 2">
    <name type="scientific">Stylosanthes scabra</name>
    <dbReference type="NCBI Taxonomy" id="79078"/>
    <lineage>
        <taxon>Eukaryota</taxon>
        <taxon>Viridiplantae</taxon>
        <taxon>Streptophyta</taxon>
        <taxon>Embryophyta</taxon>
        <taxon>Tracheophyta</taxon>
        <taxon>Spermatophyta</taxon>
        <taxon>Magnoliopsida</taxon>
        <taxon>eudicotyledons</taxon>
        <taxon>Gunneridae</taxon>
        <taxon>Pentapetalae</taxon>
        <taxon>rosids</taxon>
        <taxon>fabids</taxon>
        <taxon>Fabales</taxon>
        <taxon>Fabaceae</taxon>
        <taxon>Papilionoideae</taxon>
        <taxon>50 kb inversion clade</taxon>
        <taxon>dalbergioids sensu lato</taxon>
        <taxon>Dalbergieae</taxon>
        <taxon>Pterocarpus clade</taxon>
        <taxon>Stylosanthes</taxon>
    </lineage>
</organism>
<sequence length="191" mass="21570">MKCLGNLTRSIRFGKGRLPSRGGDSSRPFFSYRHTVLRARSLSSFSAEECMSFELLCCHLRLVGEHDRDCERRRGGPRPRSGMMFGRGARPYRLIQNSFKSILLKGRENGDQRYSWLRLFPMPINCAWDLLAPRIGNVGLRPPVLDSSRAHRQPSAIVGSVEIEQSKAVKAKANAKAKDEFDSAVINFKVM</sequence>
<gene>
    <name evidence="1" type="ORF">PIB30_006952</name>
</gene>
<dbReference type="Proteomes" id="UP001341840">
    <property type="component" value="Unassembled WGS sequence"/>
</dbReference>